<evidence type="ECO:0000256" key="3">
    <source>
        <dbReference type="ARBA" id="ARBA00022448"/>
    </source>
</evidence>
<evidence type="ECO:0000256" key="1">
    <source>
        <dbReference type="ARBA" id="ARBA00004651"/>
    </source>
</evidence>
<dbReference type="InterPro" id="IPR013525">
    <property type="entry name" value="ABC2_TM"/>
</dbReference>
<gene>
    <name evidence="11" type="ORF">ABUE31_06760</name>
</gene>
<feature type="transmembrane region" description="Helical" evidence="9">
    <location>
        <begin position="178"/>
        <end position="196"/>
    </location>
</feature>
<evidence type="ECO:0000256" key="5">
    <source>
        <dbReference type="ARBA" id="ARBA00022692"/>
    </source>
</evidence>
<keyword evidence="6 9" id="KW-1133">Transmembrane helix</keyword>
<keyword evidence="4" id="KW-1003">Cell membrane</keyword>
<feature type="transmembrane region" description="Helical" evidence="9">
    <location>
        <begin position="116"/>
        <end position="140"/>
    </location>
</feature>
<keyword evidence="5 9" id="KW-0812">Transmembrane</keyword>
<feature type="transmembrane region" description="Helical" evidence="9">
    <location>
        <begin position="230"/>
        <end position="251"/>
    </location>
</feature>
<comment type="similarity">
    <text evidence="2">Belongs to the ABC-2 integral membrane protein family.</text>
</comment>
<evidence type="ECO:0000256" key="8">
    <source>
        <dbReference type="ARBA" id="ARBA00023136"/>
    </source>
</evidence>
<feature type="transmembrane region" description="Helical" evidence="9">
    <location>
        <begin position="37"/>
        <end position="61"/>
    </location>
</feature>
<keyword evidence="3" id="KW-0813">Transport</keyword>
<evidence type="ECO:0000256" key="9">
    <source>
        <dbReference type="SAM" id="Phobius"/>
    </source>
</evidence>
<accession>A0ABV3QXA3</accession>
<dbReference type="PANTHER" id="PTHR30413:SF10">
    <property type="entry name" value="CAPSULE POLYSACCHARIDE EXPORT INNER-MEMBRANE PROTEIN CTRC"/>
    <property type="match status" value="1"/>
</dbReference>
<dbReference type="RefSeq" id="WP_367722765.1">
    <property type="nucleotide sequence ID" value="NZ_JBFOCI010000002.1"/>
</dbReference>
<evidence type="ECO:0000313" key="11">
    <source>
        <dbReference type="EMBL" id="MEW9805676.1"/>
    </source>
</evidence>
<protein>
    <submittedName>
        <fullName evidence="11">ABC transporter permease</fullName>
    </submittedName>
</protein>
<evidence type="ECO:0000256" key="4">
    <source>
        <dbReference type="ARBA" id="ARBA00022475"/>
    </source>
</evidence>
<keyword evidence="7" id="KW-0762">Sugar transport</keyword>
<reference evidence="11 12" key="1">
    <citation type="submission" date="2024-06" db="EMBL/GenBank/DDBJ databases">
        <authorList>
            <person name="Tuo L."/>
        </authorList>
    </citation>
    <scope>NUCLEOTIDE SEQUENCE [LARGE SCALE GENOMIC DNA]</scope>
    <source>
        <strain evidence="11 12">ZMM04-5</strain>
    </source>
</reference>
<dbReference type="Proteomes" id="UP001556196">
    <property type="component" value="Unassembled WGS sequence"/>
</dbReference>
<dbReference type="PANTHER" id="PTHR30413">
    <property type="entry name" value="INNER MEMBRANE TRANSPORT PERMEASE"/>
    <property type="match status" value="1"/>
</dbReference>
<keyword evidence="7" id="KW-0625">Polysaccharide transport</keyword>
<proteinExistence type="inferred from homology"/>
<dbReference type="EMBL" id="JBFOCI010000002">
    <property type="protein sequence ID" value="MEW9805676.1"/>
    <property type="molecule type" value="Genomic_DNA"/>
</dbReference>
<evidence type="ECO:0000313" key="12">
    <source>
        <dbReference type="Proteomes" id="UP001556196"/>
    </source>
</evidence>
<keyword evidence="12" id="KW-1185">Reference proteome</keyword>
<evidence type="ECO:0000259" key="10">
    <source>
        <dbReference type="Pfam" id="PF01061"/>
    </source>
</evidence>
<feature type="transmembrane region" description="Helical" evidence="9">
    <location>
        <begin position="73"/>
        <end position="95"/>
    </location>
</feature>
<keyword evidence="8 9" id="KW-0472">Membrane</keyword>
<organism evidence="11 12">
    <name type="scientific">Mesorhizobium marinum</name>
    <dbReference type="NCBI Taxonomy" id="3228790"/>
    <lineage>
        <taxon>Bacteria</taxon>
        <taxon>Pseudomonadati</taxon>
        <taxon>Pseudomonadota</taxon>
        <taxon>Alphaproteobacteria</taxon>
        <taxon>Hyphomicrobiales</taxon>
        <taxon>Phyllobacteriaceae</taxon>
        <taxon>Mesorhizobium</taxon>
    </lineage>
</organism>
<comment type="caution">
    <text evidence="11">The sequence shown here is derived from an EMBL/GenBank/DDBJ whole genome shotgun (WGS) entry which is preliminary data.</text>
</comment>
<evidence type="ECO:0000256" key="6">
    <source>
        <dbReference type="ARBA" id="ARBA00022989"/>
    </source>
</evidence>
<name>A0ABV3QXA3_9HYPH</name>
<sequence length="262" mass="29272">MTSVRSGFDDLVTGARNVDFWAFMAHHEVKQRYRRSYLGPFWVTITTGIMVGAIGTIYGGMIGSDAARYVPHLAVSFVLWSFISQSILEGCHMFLEAGGAMRQMKTPRSTFLYKTLYRNVLLLLHNAVVILAVFLLFGVLPGWPLVLLPLGLVLLFANIAWMVLVSGILCARFRDVPPIIMSALQLLFFATPVLWMPEALPPHLSLIMLNPFFHLIAVVRDPLLGHWPDMVSVAICAAMAVFGWIGALGLLSRTRKRIVFWV</sequence>
<evidence type="ECO:0000256" key="7">
    <source>
        <dbReference type="ARBA" id="ARBA00023047"/>
    </source>
</evidence>
<comment type="subcellular location">
    <subcellularLocation>
        <location evidence="1">Cell membrane</location>
        <topology evidence="1">Multi-pass membrane protein</topology>
    </subcellularLocation>
</comment>
<evidence type="ECO:0000256" key="2">
    <source>
        <dbReference type="ARBA" id="ARBA00007783"/>
    </source>
</evidence>
<dbReference type="Pfam" id="PF01061">
    <property type="entry name" value="ABC2_membrane"/>
    <property type="match status" value="1"/>
</dbReference>
<feature type="domain" description="ABC-2 type transporter transmembrane" evidence="10">
    <location>
        <begin position="24"/>
        <end position="221"/>
    </location>
</feature>
<feature type="transmembrane region" description="Helical" evidence="9">
    <location>
        <begin position="146"/>
        <end position="171"/>
    </location>
</feature>